<dbReference type="PROSITE" id="PS00518">
    <property type="entry name" value="ZF_RING_1"/>
    <property type="match status" value="1"/>
</dbReference>
<evidence type="ECO:0000256" key="4">
    <source>
        <dbReference type="ARBA" id="ARBA00022771"/>
    </source>
</evidence>
<evidence type="ECO:0000256" key="7">
    <source>
        <dbReference type="ARBA" id="ARBA00029873"/>
    </source>
</evidence>
<dbReference type="SUPFAM" id="SSF57850">
    <property type="entry name" value="RING/U-box"/>
    <property type="match status" value="1"/>
</dbReference>
<organism evidence="13 14">
    <name type="scientific">Funneliformis caledonium</name>
    <dbReference type="NCBI Taxonomy" id="1117310"/>
    <lineage>
        <taxon>Eukaryota</taxon>
        <taxon>Fungi</taxon>
        <taxon>Fungi incertae sedis</taxon>
        <taxon>Mucoromycota</taxon>
        <taxon>Glomeromycotina</taxon>
        <taxon>Glomeromycetes</taxon>
        <taxon>Glomerales</taxon>
        <taxon>Glomeraceae</taxon>
        <taxon>Funneliformis</taxon>
    </lineage>
</organism>
<dbReference type="AlphaFoldDB" id="A0A9N8ZR72"/>
<dbReference type="NCBIfam" id="TIGR00570">
    <property type="entry name" value="cdk7"/>
    <property type="match status" value="1"/>
</dbReference>
<proteinExistence type="predicted"/>
<keyword evidence="5" id="KW-0862">Zinc</keyword>
<dbReference type="OrthoDB" id="5963at2759"/>
<name>A0A9N8ZR72_9GLOM</name>
<evidence type="ECO:0000259" key="12">
    <source>
        <dbReference type="PROSITE" id="PS50089"/>
    </source>
</evidence>
<dbReference type="Pfam" id="PF06391">
    <property type="entry name" value="MAT1"/>
    <property type="match status" value="1"/>
</dbReference>
<protein>
    <recommendedName>
        <fullName evidence="2">RNA polymerase II transcription factor B subunit 3</fullName>
    </recommendedName>
    <alternativeName>
        <fullName evidence="8">RNA polymerase II transcription factor B 38 kDa subunit</fullName>
    </alternativeName>
    <alternativeName>
        <fullName evidence="7">RNA polymerase II transcription factor B p38 subunit</fullName>
    </alternativeName>
</protein>
<evidence type="ECO:0000256" key="2">
    <source>
        <dbReference type="ARBA" id="ARBA00022257"/>
    </source>
</evidence>
<dbReference type="GO" id="GO:0006357">
    <property type="term" value="P:regulation of transcription by RNA polymerase II"/>
    <property type="evidence" value="ECO:0007669"/>
    <property type="project" value="TreeGrafter"/>
</dbReference>
<evidence type="ECO:0000256" key="5">
    <source>
        <dbReference type="ARBA" id="ARBA00022833"/>
    </source>
</evidence>
<feature type="region of interest" description="Disordered" evidence="11">
    <location>
        <begin position="88"/>
        <end position="134"/>
    </location>
</feature>
<evidence type="ECO:0000256" key="10">
    <source>
        <dbReference type="SAM" id="Coils"/>
    </source>
</evidence>
<dbReference type="PROSITE" id="PS50089">
    <property type="entry name" value="ZF_RING_2"/>
    <property type="match status" value="1"/>
</dbReference>
<dbReference type="Pfam" id="PF17121">
    <property type="entry name" value="zf-C3HC4_5"/>
    <property type="match status" value="1"/>
</dbReference>
<evidence type="ECO:0000256" key="8">
    <source>
        <dbReference type="ARBA" id="ARBA00033277"/>
    </source>
</evidence>
<dbReference type="InterPro" id="IPR013083">
    <property type="entry name" value="Znf_RING/FYVE/PHD"/>
</dbReference>
<keyword evidence="4 9" id="KW-0863">Zinc-finger</keyword>
<feature type="domain" description="RING-type" evidence="12">
    <location>
        <begin position="180"/>
        <end position="224"/>
    </location>
</feature>
<evidence type="ECO:0000256" key="3">
    <source>
        <dbReference type="ARBA" id="ARBA00022723"/>
    </source>
</evidence>
<keyword evidence="6" id="KW-0539">Nucleus</keyword>
<dbReference type="SMART" id="SM00184">
    <property type="entry name" value="RING"/>
    <property type="match status" value="1"/>
</dbReference>
<dbReference type="GO" id="GO:0008270">
    <property type="term" value="F:zinc ion binding"/>
    <property type="evidence" value="ECO:0007669"/>
    <property type="project" value="UniProtKB-KW"/>
</dbReference>
<dbReference type="InterPro" id="IPR001841">
    <property type="entry name" value="Znf_RING"/>
</dbReference>
<evidence type="ECO:0000256" key="6">
    <source>
        <dbReference type="ARBA" id="ARBA00023242"/>
    </source>
</evidence>
<evidence type="ECO:0000256" key="1">
    <source>
        <dbReference type="ARBA" id="ARBA00004123"/>
    </source>
</evidence>
<feature type="coiled-coil region" evidence="10">
    <location>
        <begin position="313"/>
        <end position="363"/>
    </location>
</feature>
<comment type="subcellular location">
    <subcellularLocation>
        <location evidence="1">Nucleus</location>
    </subcellularLocation>
</comment>
<dbReference type="PANTHER" id="PTHR12683:SF13">
    <property type="entry name" value="CDK-ACTIVATING KINASE ASSEMBLY FACTOR MAT1"/>
    <property type="match status" value="1"/>
</dbReference>
<evidence type="ECO:0000313" key="14">
    <source>
        <dbReference type="Proteomes" id="UP000789570"/>
    </source>
</evidence>
<gene>
    <name evidence="13" type="ORF">FCALED_LOCUS3875</name>
</gene>
<accession>A0A9N8ZR72</accession>
<dbReference type="InterPro" id="IPR004575">
    <property type="entry name" value="MAT1/Tfb3"/>
</dbReference>
<dbReference type="GO" id="GO:0061575">
    <property type="term" value="F:cyclin-dependent protein serine/threonine kinase activator activity"/>
    <property type="evidence" value="ECO:0007669"/>
    <property type="project" value="InterPro"/>
</dbReference>
<keyword evidence="10" id="KW-0175">Coiled coil</keyword>
<keyword evidence="3" id="KW-0479">Metal-binding</keyword>
<dbReference type="Proteomes" id="UP000789570">
    <property type="component" value="Unassembled WGS sequence"/>
</dbReference>
<reference evidence="13" key="1">
    <citation type="submission" date="2021-06" db="EMBL/GenBank/DDBJ databases">
        <authorList>
            <person name="Kallberg Y."/>
            <person name="Tangrot J."/>
            <person name="Rosling A."/>
        </authorList>
    </citation>
    <scope>NUCLEOTIDE SEQUENCE</scope>
    <source>
        <strain evidence="13">UK204</strain>
    </source>
</reference>
<dbReference type="InterPro" id="IPR017907">
    <property type="entry name" value="Znf_RING_CS"/>
</dbReference>
<sequence>MEESSPNDKFKLVLPPDLLKSRDFNLSFDEGEASGSRYFDKEGKEDNELMFTVLAREGREDSDLNFYEGREDSSLSLDKEREDFINVSYDDYDESDANKRSPSSKRRRKNNSVSQTPSPTSPPPISPPKSYSSLSPSPIRRVCLECPLHFSTKTFDMMASHSGSKNGINSRLSSDADEICPICKNNRYLTPNMKLLVSDCYHKMCESCIDRLFANGAGPCPICQRILRKVSFIEPTFEDLRVEKEVKIRRNLSKQFNKRQEDFQNLRLYNDYLEMVEEIAWNLINEVNKKETEALIDKFANENKEIIAHNKRKQDEETKMVNYLNEKEKSEKRLKFENYKKELDEEKKRREKHEAELIEELANSKGSAADILAEKKAMRESSRSQELNNSQIYPSPRDNHLGSWYNNNIEPVEDTQEFDPISSEYLDIDCYTLKDKYYDPYTEINTRLRAGGFVPKFVHERALQAAFSGLFTFTKSDDMEVE</sequence>
<dbReference type="EMBL" id="CAJVPQ010000711">
    <property type="protein sequence ID" value="CAG8504464.1"/>
    <property type="molecule type" value="Genomic_DNA"/>
</dbReference>
<evidence type="ECO:0000313" key="13">
    <source>
        <dbReference type="EMBL" id="CAG8504464.1"/>
    </source>
</evidence>
<dbReference type="GO" id="GO:0006289">
    <property type="term" value="P:nucleotide-excision repair"/>
    <property type="evidence" value="ECO:0007669"/>
    <property type="project" value="InterPro"/>
</dbReference>
<dbReference type="InterPro" id="IPR015877">
    <property type="entry name" value="MAT1_centre"/>
</dbReference>
<dbReference type="FunFam" id="3.30.40.10:FF:000037">
    <property type="entry name" value="Cdk-activating kinase assembly factor MAT1, centre"/>
    <property type="match status" value="1"/>
</dbReference>
<comment type="caution">
    <text evidence="13">The sequence shown here is derived from an EMBL/GenBank/DDBJ whole genome shotgun (WGS) entry which is preliminary data.</text>
</comment>
<evidence type="ECO:0000256" key="9">
    <source>
        <dbReference type="PROSITE-ProRule" id="PRU00175"/>
    </source>
</evidence>
<dbReference type="PANTHER" id="PTHR12683">
    <property type="entry name" value="CDK-ACTIVATING KINASE ASSEMBLY FACTOR MAT1"/>
    <property type="match status" value="1"/>
</dbReference>
<dbReference type="GO" id="GO:0005675">
    <property type="term" value="C:transcription factor TFIIH holo complex"/>
    <property type="evidence" value="ECO:0007669"/>
    <property type="project" value="InterPro"/>
</dbReference>
<evidence type="ECO:0000256" key="11">
    <source>
        <dbReference type="SAM" id="MobiDB-lite"/>
    </source>
</evidence>
<keyword evidence="14" id="KW-1185">Reference proteome</keyword>
<dbReference type="Gene3D" id="3.30.40.10">
    <property type="entry name" value="Zinc/RING finger domain, C3HC4 (zinc finger)"/>
    <property type="match status" value="1"/>
</dbReference>